<dbReference type="GO" id="GO:0010181">
    <property type="term" value="F:FMN binding"/>
    <property type="evidence" value="ECO:0007669"/>
    <property type="project" value="UniProtKB-UniRule"/>
</dbReference>
<feature type="site" description="Interacts with tRNA" evidence="9">
    <location>
        <position position="170"/>
    </location>
</feature>
<dbReference type="HAMAP" id="MF_02043">
    <property type="entry name" value="DusC_subfam"/>
    <property type="match status" value="1"/>
</dbReference>
<evidence type="ECO:0000256" key="4">
    <source>
        <dbReference type="ARBA" id="ARBA00022643"/>
    </source>
</evidence>
<feature type="site" description="Interacts with tRNA" evidence="9">
    <location>
        <position position="88"/>
    </location>
</feature>
<sequence length="324" mass="36022">MEGVVDAGVRQLISEIGGVDFCVTEFMRVTTELQPRRAFMRICPELLTASQTPQGTPVHFQLLGSDPQLLAAHAEKAARLGAQVIDLNFGCPAKTVNRHKGGAVLLQTPELIHDIVAACSKVLATTPARLTAKMRLGYEDTHQVYDNHRAIEAGGATELVVHARTKTDGYKPPAHWHWLHRLREVSRIPIIGNGEIWSIEDYQECRKVSGCRDIMLGRGLLADPYLSRRILDDNPQLPSQADLSAALLIYLRRMQLKECPDKFLLARGKQWLGMIKKGLVPVDHLFDAVKTCRDAGQMFRLLEQSAAGERHYAHYLPEPATGLA</sequence>
<keyword evidence="4 9" id="KW-0288">FMN</keyword>
<organism evidence="14 15">
    <name type="scientific">Oceanospirillum linum</name>
    <dbReference type="NCBI Taxonomy" id="966"/>
    <lineage>
        <taxon>Bacteria</taxon>
        <taxon>Pseudomonadati</taxon>
        <taxon>Pseudomonadota</taxon>
        <taxon>Gammaproteobacteria</taxon>
        <taxon>Oceanospirillales</taxon>
        <taxon>Oceanospirillaceae</taxon>
        <taxon>Oceanospirillum</taxon>
    </lineage>
</organism>
<feature type="binding site" evidence="9 12">
    <location>
        <begin position="217"/>
        <end position="218"/>
    </location>
    <ligand>
        <name>FMN</name>
        <dbReference type="ChEBI" id="CHEBI:58210"/>
    </ligand>
</feature>
<feature type="active site" description="Proton donor" evidence="9 11">
    <location>
        <position position="91"/>
    </location>
</feature>
<feature type="binding site" evidence="12">
    <location>
        <position position="162"/>
    </location>
    <ligand>
        <name>FMN</name>
        <dbReference type="ChEBI" id="CHEBI:58210"/>
    </ligand>
</feature>
<comment type="function">
    <text evidence="9">Catalyzes the synthesis of 5,6-dihydrouridine (D), a modified base found in the D-loop of most tRNAs, via the reduction of the C5-C6 double bond in target uridines. Specifically modifies U16 in tRNAs.</text>
</comment>
<evidence type="ECO:0000256" key="5">
    <source>
        <dbReference type="ARBA" id="ARBA00022694"/>
    </source>
</evidence>
<evidence type="ECO:0000256" key="7">
    <source>
        <dbReference type="ARBA" id="ARBA00022884"/>
    </source>
</evidence>
<dbReference type="InterPro" id="IPR035587">
    <property type="entry name" value="DUS-like_FMN-bd"/>
</dbReference>
<comment type="catalytic activity">
    <reaction evidence="9">
        <text>5,6-dihydrouridine(16) in tRNA + NADP(+) = uridine(16) in tRNA + NADPH + H(+)</text>
        <dbReference type="Rhea" id="RHEA:53376"/>
        <dbReference type="Rhea" id="RHEA-COMP:13543"/>
        <dbReference type="Rhea" id="RHEA-COMP:13544"/>
        <dbReference type="ChEBI" id="CHEBI:15378"/>
        <dbReference type="ChEBI" id="CHEBI:57783"/>
        <dbReference type="ChEBI" id="CHEBI:58349"/>
        <dbReference type="ChEBI" id="CHEBI:65315"/>
        <dbReference type="ChEBI" id="CHEBI:74443"/>
    </reaction>
</comment>
<feature type="binding site" evidence="9 12">
    <location>
        <position position="133"/>
    </location>
    <ligand>
        <name>FMN</name>
        <dbReference type="ChEBI" id="CHEBI:58210"/>
    </ligand>
</feature>
<dbReference type="GO" id="GO:0000049">
    <property type="term" value="F:tRNA binding"/>
    <property type="evidence" value="ECO:0007669"/>
    <property type="project" value="UniProtKB-UniRule"/>
</dbReference>
<feature type="domain" description="DUS-like FMN-binding" evidence="13">
    <location>
        <begin position="1"/>
        <end position="229"/>
    </location>
</feature>
<dbReference type="InterPro" id="IPR018517">
    <property type="entry name" value="tRNA_hU_synthase_CS"/>
</dbReference>
<evidence type="ECO:0000313" key="15">
    <source>
        <dbReference type="Proteomes" id="UP000190064"/>
    </source>
</evidence>
<comment type="catalytic activity">
    <reaction evidence="9">
        <text>5,6-dihydrouridine(16) in tRNA + NAD(+) = uridine(16) in tRNA + NADH + H(+)</text>
        <dbReference type="Rhea" id="RHEA:53380"/>
        <dbReference type="Rhea" id="RHEA-COMP:13543"/>
        <dbReference type="Rhea" id="RHEA-COMP:13544"/>
        <dbReference type="ChEBI" id="CHEBI:15378"/>
        <dbReference type="ChEBI" id="CHEBI:57540"/>
        <dbReference type="ChEBI" id="CHEBI:57945"/>
        <dbReference type="ChEBI" id="CHEBI:65315"/>
        <dbReference type="ChEBI" id="CHEBI:74443"/>
    </reaction>
</comment>
<keyword evidence="6 9" id="KW-0521">NADP</keyword>
<dbReference type="InterPro" id="IPR032886">
    <property type="entry name" value="DusC"/>
</dbReference>
<feature type="binding site" evidence="9">
    <location>
        <begin position="193"/>
        <end position="195"/>
    </location>
    <ligand>
        <name>FMN</name>
        <dbReference type="ChEBI" id="CHEBI:58210"/>
    </ligand>
</feature>
<dbReference type="PANTHER" id="PTHR11082:SF26">
    <property type="entry name" value="TRNA-DIHYDROURIDINE(16) SYNTHASE"/>
    <property type="match status" value="1"/>
</dbReference>
<keyword evidence="7 9" id="KW-0694">RNA-binding</keyword>
<dbReference type="SUPFAM" id="SSF51395">
    <property type="entry name" value="FMN-linked oxidoreductases"/>
    <property type="match status" value="1"/>
</dbReference>
<keyword evidence="2 9" id="KW-0820">tRNA-binding</keyword>
<dbReference type="GO" id="GO:0102262">
    <property type="term" value="F:tRNA-dihydrouridine16 synthase activity"/>
    <property type="evidence" value="ECO:0007669"/>
    <property type="project" value="RHEA"/>
</dbReference>
<dbReference type="InterPro" id="IPR042270">
    <property type="entry name" value="DusC_C"/>
</dbReference>
<keyword evidence="3 9" id="KW-0285">Flavoprotein</keyword>
<dbReference type="Proteomes" id="UP000190064">
    <property type="component" value="Unassembled WGS sequence"/>
</dbReference>
<evidence type="ECO:0000313" key="14">
    <source>
        <dbReference type="EMBL" id="OOV86993.1"/>
    </source>
</evidence>
<dbReference type="EC" id="1.3.1.-" evidence="9"/>
<comment type="similarity">
    <text evidence="10">Belongs to the dus family.</text>
</comment>
<keyword evidence="12" id="KW-0547">Nucleotide-binding</keyword>
<evidence type="ECO:0000256" key="9">
    <source>
        <dbReference type="HAMAP-Rule" id="MF_02043"/>
    </source>
</evidence>
<feature type="binding site" evidence="9 12">
    <location>
        <position position="61"/>
    </location>
    <ligand>
        <name>FMN</name>
        <dbReference type="ChEBI" id="CHEBI:58210"/>
    </ligand>
</feature>
<comment type="caution">
    <text evidence="14">The sequence shown here is derived from an EMBL/GenBank/DDBJ whole genome shotgun (WGS) entry which is preliminary data.</text>
</comment>
<evidence type="ECO:0000256" key="3">
    <source>
        <dbReference type="ARBA" id="ARBA00022630"/>
    </source>
</evidence>
<feature type="site" description="Interacts with tRNA; defines subfamily-specific binding signature" evidence="9">
    <location>
        <position position="28"/>
    </location>
</feature>
<keyword evidence="15" id="KW-1185">Reference proteome</keyword>
<dbReference type="InterPro" id="IPR013785">
    <property type="entry name" value="Aldolase_TIM"/>
</dbReference>
<evidence type="ECO:0000256" key="8">
    <source>
        <dbReference type="ARBA" id="ARBA00023002"/>
    </source>
</evidence>
<dbReference type="STRING" id="966.BTA35_0208205"/>
<feature type="site" description="Interacts with tRNA; defines subfamily-specific binding signature" evidence="9">
    <location>
        <position position="269"/>
    </location>
</feature>
<comment type="similarity">
    <text evidence="9">Belongs to the Dus family. DusC subfamily.</text>
</comment>
<gene>
    <name evidence="9" type="primary">dusC</name>
    <name evidence="14" type="ORF">BTA35_0208205</name>
</gene>
<keyword evidence="8 9" id="KW-0560">Oxidoreductase</keyword>
<dbReference type="AlphaFoldDB" id="A0A1T1HAZ9"/>
<feature type="site" description="Interacts with tRNA; defines subfamily-specific binding signature" evidence="9">
    <location>
        <position position="290"/>
    </location>
</feature>
<name>A0A1T1HAZ9_OCELI</name>
<dbReference type="InterPro" id="IPR001269">
    <property type="entry name" value="DUS_fam"/>
</dbReference>
<dbReference type="PIRSF" id="PIRSF006621">
    <property type="entry name" value="Dus"/>
    <property type="match status" value="1"/>
</dbReference>
<dbReference type="PROSITE" id="PS01136">
    <property type="entry name" value="UPF0034"/>
    <property type="match status" value="1"/>
</dbReference>
<feature type="site" description="Interacts with tRNA; defines subfamily-specific binding signature" evidence="9">
    <location>
        <position position="267"/>
    </location>
</feature>
<evidence type="ECO:0000256" key="1">
    <source>
        <dbReference type="ARBA" id="ARBA00001917"/>
    </source>
</evidence>
<dbReference type="PANTHER" id="PTHR11082">
    <property type="entry name" value="TRNA-DIHYDROURIDINE SYNTHASE"/>
    <property type="match status" value="1"/>
</dbReference>
<evidence type="ECO:0000256" key="6">
    <source>
        <dbReference type="ARBA" id="ARBA00022857"/>
    </source>
</evidence>
<dbReference type="EMBL" id="MTSD02000003">
    <property type="protein sequence ID" value="OOV86993.1"/>
    <property type="molecule type" value="Genomic_DNA"/>
</dbReference>
<dbReference type="Pfam" id="PF01207">
    <property type="entry name" value="Dus"/>
    <property type="match status" value="1"/>
</dbReference>
<evidence type="ECO:0000259" key="13">
    <source>
        <dbReference type="Pfam" id="PF01207"/>
    </source>
</evidence>
<evidence type="ECO:0000256" key="12">
    <source>
        <dbReference type="PIRSR" id="PIRSR006621-2"/>
    </source>
</evidence>
<evidence type="ECO:0000256" key="10">
    <source>
        <dbReference type="PIRNR" id="PIRNR006621"/>
    </source>
</evidence>
<evidence type="ECO:0000256" key="2">
    <source>
        <dbReference type="ARBA" id="ARBA00022555"/>
    </source>
</evidence>
<protein>
    <recommendedName>
        <fullName evidence="9">tRNA-dihydrouridine(16) synthase</fullName>
        <ecNumber evidence="9">1.3.1.-</ecNumber>
    </recommendedName>
    <alternativeName>
        <fullName evidence="9">U16-specific dihydrouridine synthase</fullName>
        <shortName evidence="9">U16-specific Dus</shortName>
    </alternativeName>
    <alternativeName>
        <fullName evidence="9">tRNA-dihydrouridine synthase C</fullName>
    </alternativeName>
</protein>
<dbReference type="GO" id="GO:0050660">
    <property type="term" value="F:flavin adenine dinucleotide binding"/>
    <property type="evidence" value="ECO:0007669"/>
    <property type="project" value="InterPro"/>
</dbReference>
<accession>A0A1T1HAZ9</accession>
<comment type="cofactor">
    <cofactor evidence="1 9 10 12">
        <name>FMN</name>
        <dbReference type="ChEBI" id="CHEBI:58210"/>
    </cofactor>
</comment>
<reference evidence="14" key="1">
    <citation type="submission" date="2017-02" db="EMBL/GenBank/DDBJ databases">
        <title>Draft Genome Sequence of the Salt Water Bacterium Oceanospirillum linum ATCC 11336.</title>
        <authorList>
            <person name="Trachtenberg A.M."/>
            <person name="Carney J.G."/>
            <person name="Linnane J.D."/>
            <person name="Rheaume B.A."/>
            <person name="Pitts N.L."/>
            <person name="Mykles D.L."/>
            <person name="Maclea K.S."/>
        </authorList>
    </citation>
    <scope>NUCLEOTIDE SEQUENCE [LARGE SCALE GENOMIC DNA]</scope>
    <source>
        <strain evidence="14">ATCC 11336</strain>
    </source>
</reference>
<keyword evidence="5 9" id="KW-0819">tRNA processing</keyword>
<evidence type="ECO:0000256" key="11">
    <source>
        <dbReference type="PIRSR" id="PIRSR006621-1"/>
    </source>
</evidence>
<dbReference type="Gene3D" id="1.20.225.30">
    <property type="entry name" value="Dihydrouridine synthase, C-terminal recognition domain"/>
    <property type="match status" value="1"/>
</dbReference>
<dbReference type="Gene3D" id="3.20.20.70">
    <property type="entry name" value="Aldolase class I"/>
    <property type="match status" value="1"/>
</dbReference>
<dbReference type="CDD" id="cd02801">
    <property type="entry name" value="DUS_like_FMN"/>
    <property type="match status" value="1"/>
</dbReference>
<proteinExistence type="inferred from homology"/>
<comment type="caution">
    <text evidence="9">Lacks conserved residue(s) required for the propagation of feature annotation.</text>
</comment>